<dbReference type="RefSeq" id="WP_067451832.1">
    <property type="nucleotide sequence ID" value="NZ_SMFR01000003.1"/>
</dbReference>
<dbReference type="Proteomes" id="UP000294856">
    <property type="component" value="Unassembled WGS sequence"/>
</dbReference>
<dbReference type="OrthoDB" id="4527902at2"/>
<keyword evidence="2" id="KW-1185">Reference proteome</keyword>
<sequence length="263" mass="27740">MNTAPIPVTLLGTNTVLTERLTRHPEFTPVDLDASGLVVYLPESGAVTDAIDTVTQLLGAGHDVVTTTPLDYDAIAAACRTGRSTFHATGGLPTAVVARFCRAFAGAWRDITHVSMTEFRDPDARFVPDADYEAGLRALAAAVLPELPDAGAPVVSSSHHADEIHVSRKLGPHVSYDSVWADLGPGEALRYRLTTTTAASGTGHTTLRFDTGAGPDIVDHLVAVGVLAAIRATNDSPPGILRHDFDIDHVVTDDRLPGSAPNR</sequence>
<dbReference type="EMBL" id="SMFR01000003">
    <property type="protein sequence ID" value="TCJ94934.1"/>
    <property type="molecule type" value="Genomic_DNA"/>
</dbReference>
<gene>
    <name evidence="1" type="ORF">DFR71_3843</name>
</gene>
<organism evidence="1 2">
    <name type="scientific">Nocardia alba</name>
    <dbReference type="NCBI Taxonomy" id="225051"/>
    <lineage>
        <taxon>Bacteria</taxon>
        <taxon>Bacillati</taxon>
        <taxon>Actinomycetota</taxon>
        <taxon>Actinomycetes</taxon>
        <taxon>Mycobacteriales</taxon>
        <taxon>Nocardiaceae</taxon>
        <taxon>Nocardia</taxon>
    </lineage>
</organism>
<proteinExistence type="predicted"/>
<accession>A0A4R1FNG9</accession>
<dbReference type="AlphaFoldDB" id="A0A4R1FNG9"/>
<evidence type="ECO:0000313" key="1">
    <source>
        <dbReference type="EMBL" id="TCJ94934.1"/>
    </source>
</evidence>
<reference evidence="1 2" key="1">
    <citation type="submission" date="2019-03" db="EMBL/GenBank/DDBJ databases">
        <title>Genomic Encyclopedia of Type Strains, Phase IV (KMG-IV): sequencing the most valuable type-strain genomes for metagenomic binning, comparative biology and taxonomic classification.</title>
        <authorList>
            <person name="Goeker M."/>
        </authorList>
    </citation>
    <scope>NUCLEOTIDE SEQUENCE [LARGE SCALE GENOMIC DNA]</scope>
    <source>
        <strain evidence="1 2">DSM 44684</strain>
    </source>
</reference>
<dbReference type="STRING" id="1210063.GCA_001612665_03501"/>
<name>A0A4R1FNG9_9NOCA</name>
<protein>
    <recommendedName>
        <fullName evidence="3">Dihydrodipicolinate reductase</fullName>
    </recommendedName>
</protein>
<comment type="caution">
    <text evidence="1">The sequence shown here is derived from an EMBL/GenBank/DDBJ whole genome shotgun (WGS) entry which is preliminary data.</text>
</comment>
<evidence type="ECO:0008006" key="3">
    <source>
        <dbReference type="Google" id="ProtNLM"/>
    </source>
</evidence>
<evidence type="ECO:0000313" key="2">
    <source>
        <dbReference type="Proteomes" id="UP000294856"/>
    </source>
</evidence>